<keyword evidence="1" id="KW-0812">Transmembrane</keyword>
<sequence length="103" mass="12398">MTSNDLLKENQGNEFISQNIVKKQKNKGQTKSTRKKMMFSLKYLILEQQFILKLTQFNSKLIWLDQLKLKLLNSIHIYTIFSLPLNFMDLFFFSILILFQQRF</sequence>
<protein>
    <recommendedName>
        <fullName evidence="4">Transmembrane protein</fullName>
    </recommendedName>
</protein>
<keyword evidence="1" id="KW-1133">Transmembrane helix</keyword>
<keyword evidence="1" id="KW-0472">Membrane</keyword>
<gene>
    <name evidence="2" type="ORF">POCTA_138.1.T0230084</name>
</gene>
<dbReference type="Proteomes" id="UP000683925">
    <property type="component" value="Unassembled WGS sequence"/>
</dbReference>
<proteinExistence type="predicted"/>
<keyword evidence="3" id="KW-1185">Reference proteome</keyword>
<dbReference type="EMBL" id="CAJJDP010000023">
    <property type="protein sequence ID" value="CAD8149945.1"/>
    <property type="molecule type" value="Genomic_DNA"/>
</dbReference>
<dbReference type="AlphaFoldDB" id="A0A8S1T9I9"/>
<organism evidence="2 3">
    <name type="scientific">Paramecium octaurelia</name>
    <dbReference type="NCBI Taxonomy" id="43137"/>
    <lineage>
        <taxon>Eukaryota</taxon>
        <taxon>Sar</taxon>
        <taxon>Alveolata</taxon>
        <taxon>Ciliophora</taxon>
        <taxon>Intramacronucleata</taxon>
        <taxon>Oligohymenophorea</taxon>
        <taxon>Peniculida</taxon>
        <taxon>Parameciidae</taxon>
        <taxon>Paramecium</taxon>
    </lineage>
</organism>
<reference evidence="2" key="1">
    <citation type="submission" date="2021-01" db="EMBL/GenBank/DDBJ databases">
        <authorList>
            <consortium name="Genoscope - CEA"/>
            <person name="William W."/>
        </authorList>
    </citation>
    <scope>NUCLEOTIDE SEQUENCE</scope>
</reference>
<feature type="transmembrane region" description="Helical" evidence="1">
    <location>
        <begin position="75"/>
        <end position="99"/>
    </location>
</feature>
<evidence type="ECO:0008006" key="4">
    <source>
        <dbReference type="Google" id="ProtNLM"/>
    </source>
</evidence>
<accession>A0A8S1T9I9</accession>
<evidence type="ECO:0000313" key="3">
    <source>
        <dbReference type="Proteomes" id="UP000683925"/>
    </source>
</evidence>
<evidence type="ECO:0000256" key="1">
    <source>
        <dbReference type="SAM" id="Phobius"/>
    </source>
</evidence>
<evidence type="ECO:0000313" key="2">
    <source>
        <dbReference type="EMBL" id="CAD8149945.1"/>
    </source>
</evidence>
<name>A0A8S1T9I9_PAROT</name>
<comment type="caution">
    <text evidence="2">The sequence shown here is derived from an EMBL/GenBank/DDBJ whole genome shotgun (WGS) entry which is preliminary data.</text>
</comment>